<dbReference type="EMBL" id="HBUE01258111">
    <property type="protein sequence ID" value="CAG6557576.1"/>
    <property type="molecule type" value="Transcribed_RNA"/>
</dbReference>
<proteinExistence type="predicted"/>
<accession>A0A8D8IT12</accession>
<organism evidence="2">
    <name type="scientific">Culex pipiens</name>
    <name type="common">House mosquito</name>
    <dbReference type="NCBI Taxonomy" id="7175"/>
    <lineage>
        <taxon>Eukaryota</taxon>
        <taxon>Metazoa</taxon>
        <taxon>Ecdysozoa</taxon>
        <taxon>Arthropoda</taxon>
        <taxon>Hexapoda</taxon>
        <taxon>Insecta</taxon>
        <taxon>Pterygota</taxon>
        <taxon>Neoptera</taxon>
        <taxon>Endopterygota</taxon>
        <taxon>Diptera</taxon>
        <taxon>Nematocera</taxon>
        <taxon>Culicoidea</taxon>
        <taxon>Culicidae</taxon>
        <taxon>Culicinae</taxon>
        <taxon>Culicini</taxon>
        <taxon>Culex</taxon>
        <taxon>Culex</taxon>
    </lineage>
</organism>
<dbReference type="EMBL" id="HBUE01153095">
    <property type="protein sequence ID" value="CAG6506270.1"/>
    <property type="molecule type" value="Transcribed_RNA"/>
</dbReference>
<evidence type="ECO:0000256" key="1">
    <source>
        <dbReference type="SAM" id="MobiDB-lite"/>
    </source>
</evidence>
<feature type="compositionally biased region" description="Low complexity" evidence="1">
    <location>
        <begin position="1"/>
        <end position="14"/>
    </location>
</feature>
<name>A0A8D8IT12_CULPI</name>
<evidence type="ECO:0000313" key="2">
    <source>
        <dbReference type="EMBL" id="CAG6557576.1"/>
    </source>
</evidence>
<dbReference type="AlphaFoldDB" id="A0A8D8IT12"/>
<feature type="region of interest" description="Disordered" evidence="1">
    <location>
        <begin position="82"/>
        <end position="112"/>
    </location>
</feature>
<feature type="region of interest" description="Disordered" evidence="1">
    <location>
        <begin position="1"/>
        <end position="23"/>
    </location>
</feature>
<dbReference type="EMBL" id="HBUE01153097">
    <property type="protein sequence ID" value="CAG6506271.1"/>
    <property type="molecule type" value="Transcribed_RNA"/>
</dbReference>
<sequence>MQLPLPNPAAAALAKRGRKKNSRNGGCFSNFLDVAAPEFVMTIKVNAGTEEQIGVTVEIAEVIDEMTGGLCERRRTVVVPVPLNRRSHLGQHQQQARRRGQEKKPDSFSTRK</sequence>
<feature type="compositionally biased region" description="Basic residues" evidence="1">
    <location>
        <begin position="85"/>
        <end position="101"/>
    </location>
</feature>
<reference evidence="2" key="1">
    <citation type="submission" date="2021-05" db="EMBL/GenBank/DDBJ databases">
        <authorList>
            <person name="Alioto T."/>
            <person name="Alioto T."/>
            <person name="Gomez Garrido J."/>
        </authorList>
    </citation>
    <scope>NUCLEOTIDE SEQUENCE</scope>
</reference>
<dbReference type="EMBL" id="HBUE01258109">
    <property type="protein sequence ID" value="CAG6557575.1"/>
    <property type="molecule type" value="Transcribed_RNA"/>
</dbReference>
<protein>
    <submittedName>
        <fullName evidence="2">(northern house mosquito) hypothetical protein</fullName>
    </submittedName>
</protein>